<sequence length="72" mass="8178">MSAIALAEWESFVSRLFKKDLDTNGWFVEIVYADETGANDNELFAGGLGLIDADDDDLAEFDFIWDSRRRRG</sequence>
<organism evidence="1 2">
    <name type="scientific">Hwanghaeella grinnelliae</name>
    <dbReference type="NCBI Taxonomy" id="2500179"/>
    <lineage>
        <taxon>Bacteria</taxon>
        <taxon>Pseudomonadati</taxon>
        <taxon>Pseudomonadota</taxon>
        <taxon>Alphaproteobacteria</taxon>
        <taxon>Rhodospirillales</taxon>
        <taxon>Rhodospirillaceae</taxon>
        <taxon>Hwanghaeella</taxon>
    </lineage>
</organism>
<evidence type="ECO:0000313" key="2">
    <source>
        <dbReference type="Proteomes" id="UP000287447"/>
    </source>
</evidence>
<accession>A0A437QU14</accession>
<comment type="caution">
    <text evidence="1">The sequence shown here is derived from an EMBL/GenBank/DDBJ whole genome shotgun (WGS) entry which is preliminary data.</text>
</comment>
<dbReference type="EMBL" id="SADE01000001">
    <property type="protein sequence ID" value="RVU37979.1"/>
    <property type="molecule type" value="Genomic_DNA"/>
</dbReference>
<evidence type="ECO:0000313" key="1">
    <source>
        <dbReference type="EMBL" id="RVU37979.1"/>
    </source>
</evidence>
<keyword evidence="2" id="KW-1185">Reference proteome</keyword>
<dbReference type="Proteomes" id="UP000287447">
    <property type="component" value="Unassembled WGS sequence"/>
</dbReference>
<name>A0A437QU14_9PROT</name>
<protein>
    <submittedName>
        <fullName evidence="1">Uncharacterized protein</fullName>
    </submittedName>
</protein>
<reference evidence="2" key="1">
    <citation type="submission" date="2019-01" db="EMBL/GenBank/DDBJ databases">
        <title>Gri0909 isolated from a small marine red alga.</title>
        <authorList>
            <person name="Kim J."/>
            <person name="Jeong S.E."/>
            <person name="Jeon C.O."/>
        </authorList>
    </citation>
    <scope>NUCLEOTIDE SEQUENCE [LARGE SCALE GENOMIC DNA]</scope>
    <source>
        <strain evidence="2">Gri0909</strain>
    </source>
</reference>
<proteinExistence type="predicted"/>
<gene>
    <name evidence="1" type="ORF">EOI86_01340</name>
</gene>
<dbReference type="AlphaFoldDB" id="A0A437QU14"/>
<dbReference type="RefSeq" id="WP_127763352.1">
    <property type="nucleotide sequence ID" value="NZ_SADE01000001.1"/>
</dbReference>